<reference evidence="1 2" key="1">
    <citation type="submission" date="2015-11" db="EMBL/GenBank/DDBJ databases">
        <title>Genomic analysis of 38 Legionella species identifies large and diverse effector repertoires.</title>
        <authorList>
            <person name="Burstein D."/>
            <person name="Amaro F."/>
            <person name="Zusman T."/>
            <person name="Lifshitz Z."/>
            <person name="Cohen O."/>
            <person name="Gilbert J.A."/>
            <person name="Pupko T."/>
            <person name="Shuman H.A."/>
            <person name="Segal G."/>
        </authorList>
    </citation>
    <scope>NUCLEOTIDE SEQUENCE [LARGE SCALE GENOMIC DNA]</scope>
    <source>
        <strain evidence="1 2">ATCC 43878</strain>
    </source>
</reference>
<proteinExistence type="predicted"/>
<dbReference type="AlphaFoldDB" id="A0A0W0ST70"/>
<dbReference type="RefSeq" id="WP_058440494.1">
    <property type="nucleotide sequence ID" value="NZ_CAAAHU010000015.1"/>
</dbReference>
<dbReference type="Proteomes" id="UP000054742">
    <property type="component" value="Unassembled WGS sequence"/>
</dbReference>
<accession>A0A0W0ST70</accession>
<organism evidence="1 2">
    <name type="scientific">Legionella brunensis</name>
    <dbReference type="NCBI Taxonomy" id="29422"/>
    <lineage>
        <taxon>Bacteria</taxon>
        <taxon>Pseudomonadati</taxon>
        <taxon>Pseudomonadota</taxon>
        <taxon>Gammaproteobacteria</taxon>
        <taxon>Legionellales</taxon>
        <taxon>Legionellaceae</taxon>
        <taxon>Legionella</taxon>
    </lineage>
</organism>
<dbReference type="OrthoDB" id="5651254at2"/>
<dbReference type="EMBL" id="LNXV01000004">
    <property type="protein sequence ID" value="KTC86441.1"/>
    <property type="molecule type" value="Genomic_DNA"/>
</dbReference>
<evidence type="ECO:0000313" key="2">
    <source>
        <dbReference type="Proteomes" id="UP000054742"/>
    </source>
</evidence>
<gene>
    <name evidence="1" type="ORF">Lbru_0382</name>
</gene>
<dbReference type="PATRIC" id="fig|29422.6.peg.400"/>
<name>A0A0W0ST70_9GAMM</name>
<keyword evidence="2" id="KW-1185">Reference proteome</keyword>
<protein>
    <submittedName>
        <fullName evidence="1">Uncharacterized protein</fullName>
    </submittedName>
</protein>
<dbReference type="NCBIfam" id="NF047412">
    <property type="entry name" value="sig_GCG_CRPN_rpt"/>
    <property type="match status" value="1"/>
</dbReference>
<comment type="caution">
    <text evidence="1">The sequence shown here is derived from an EMBL/GenBank/DDBJ whole genome shotgun (WGS) entry which is preliminary data.</text>
</comment>
<sequence>MRIHSMCFSKLLGPIAIGGLLSVGIFYSSTTTAAQGCGFGYHMTAYGRCVPNNPGPGAVPVAGRPDCWINYKGQFRCWR</sequence>
<dbReference type="InterPro" id="IPR058110">
    <property type="entry name" value="GCG_CRPN_dom"/>
</dbReference>
<evidence type="ECO:0000313" key="1">
    <source>
        <dbReference type="EMBL" id="KTC86441.1"/>
    </source>
</evidence>
<dbReference type="STRING" id="29422.Lbru_0382"/>